<comment type="caution">
    <text evidence="1">The sequence shown here is derived from an EMBL/GenBank/DDBJ whole genome shotgun (WGS) entry which is preliminary data.</text>
</comment>
<accession>A0A9N9HM95</accession>
<dbReference type="OrthoDB" id="2445244at2759"/>
<dbReference type="EMBL" id="CAJVPQ010007008">
    <property type="protein sequence ID" value="CAG8691937.1"/>
    <property type="molecule type" value="Genomic_DNA"/>
</dbReference>
<name>A0A9N9HM95_9GLOM</name>
<dbReference type="AlphaFoldDB" id="A0A9N9HM95"/>
<evidence type="ECO:0000313" key="1">
    <source>
        <dbReference type="EMBL" id="CAG8691937.1"/>
    </source>
</evidence>
<feature type="non-terminal residue" evidence="1">
    <location>
        <position position="1"/>
    </location>
</feature>
<proteinExistence type="predicted"/>
<organism evidence="1 2">
    <name type="scientific">Funneliformis caledonium</name>
    <dbReference type="NCBI Taxonomy" id="1117310"/>
    <lineage>
        <taxon>Eukaryota</taxon>
        <taxon>Fungi</taxon>
        <taxon>Fungi incertae sedis</taxon>
        <taxon>Mucoromycota</taxon>
        <taxon>Glomeromycotina</taxon>
        <taxon>Glomeromycetes</taxon>
        <taxon>Glomerales</taxon>
        <taxon>Glomeraceae</taxon>
        <taxon>Funneliformis</taxon>
    </lineage>
</organism>
<sequence>SNIRFRIRTNCIVSRITFSNSNTRFKYEKTGLENRKLPNVISVIDEVHIPIHKPSENNACYVNQKNFTLSTFLELLIIRDILSIYILMK</sequence>
<keyword evidence="2" id="KW-1185">Reference proteome</keyword>
<dbReference type="Proteomes" id="UP000789570">
    <property type="component" value="Unassembled WGS sequence"/>
</dbReference>
<evidence type="ECO:0000313" key="2">
    <source>
        <dbReference type="Proteomes" id="UP000789570"/>
    </source>
</evidence>
<protein>
    <submittedName>
        <fullName evidence="1">10114_t:CDS:1</fullName>
    </submittedName>
</protein>
<gene>
    <name evidence="1" type="ORF">FCALED_LOCUS13007</name>
</gene>
<reference evidence="1" key="1">
    <citation type="submission" date="2021-06" db="EMBL/GenBank/DDBJ databases">
        <authorList>
            <person name="Kallberg Y."/>
            <person name="Tangrot J."/>
            <person name="Rosling A."/>
        </authorList>
    </citation>
    <scope>NUCLEOTIDE SEQUENCE</scope>
    <source>
        <strain evidence="1">UK204</strain>
    </source>
</reference>